<dbReference type="Proteomes" id="UP000001194">
    <property type="component" value="Unassembled WGS sequence"/>
</dbReference>
<organism evidence="7">
    <name type="scientific">Laccaria bicolor (strain S238N-H82 / ATCC MYA-4686)</name>
    <name type="common">Bicoloured deceiver</name>
    <name type="synonym">Laccaria laccata var. bicolor</name>
    <dbReference type="NCBI Taxonomy" id="486041"/>
    <lineage>
        <taxon>Eukaryota</taxon>
        <taxon>Fungi</taxon>
        <taxon>Dikarya</taxon>
        <taxon>Basidiomycota</taxon>
        <taxon>Agaricomycotina</taxon>
        <taxon>Agaricomycetes</taxon>
        <taxon>Agaricomycetidae</taxon>
        <taxon>Agaricales</taxon>
        <taxon>Agaricineae</taxon>
        <taxon>Hydnangiaceae</taxon>
        <taxon>Laccaria</taxon>
    </lineage>
</organism>
<comment type="caution">
    <text evidence="4">Lacks conserved residue(s) required for the propagation of feature annotation.</text>
</comment>
<dbReference type="Gene3D" id="3.40.50.200">
    <property type="entry name" value="Peptidase S8/S53 domain"/>
    <property type="match status" value="1"/>
</dbReference>
<evidence type="ECO:0000313" key="7">
    <source>
        <dbReference type="Proteomes" id="UP000001194"/>
    </source>
</evidence>
<dbReference type="HOGENOM" id="CLU_013783_0_1_1"/>
<dbReference type="EMBL" id="DS547094">
    <property type="protein sequence ID" value="EDR12714.1"/>
    <property type="molecule type" value="Genomic_DNA"/>
</dbReference>
<name>B0CXF8_LACBS</name>
<gene>
    <name evidence="6" type="ORF">LACBIDRAFT_311465</name>
</gene>
<feature type="binding site" evidence="4">
    <location>
        <position position="79"/>
    </location>
    <ligand>
        <name>Ca(2+)</name>
        <dbReference type="ChEBI" id="CHEBI:29108"/>
    </ligand>
</feature>
<dbReference type="GO" id="GO:0004252">
    <property type="term" value="F:serine-type endopeptidase activity"/>
    <property type="evidence" value="ECO:0007669"/>
    <property type="project" value="InterPro"/>
</dbReference>
<dbReference type="GO" id="GO:0006508">
    <property type="term" value="P:proteolysis"/>
    <property type="evidence" value="ECO:0007669"/>
    <property type="project" value="UniProtKB-KW"/>
</dbReference>
<dbReference type="AlphaFoldDB" id="B0CXF8"/>
<dbReference type="PROSITE" id="PS51695">
    <property type="entry name" value="SEDOLISIN"/>
    <property type="match status" value="1"/>
</dbReference>
<dbReference type="InterPro" id="IPR050819">
    <property type="entry name" value="Tripeptidyl-peptidase_I"/>
</dbReference>
<dbReference type="InParanoid" id="B0CXF8"/>
<evidence type="ECO:0000256" key="2">
    <source>
        <dbReference type="ARBA" id="ARBA00022801"/>
    </source>
</evidence>
<dbReference type="InterPro" id="IPR023828">
    <property type="entry name" value="Peptidase_S8_Ser-AS"/>
</dbReference>
<dbReference type="SUPFAM" id="SSF52743">
    <property type="entry name" value="Subtilisin-like"/>
    <property type="match status" value="1"/>
</dbReference>
<evidence type="ECO:0000256" key="4">
    <source>
        <dbReference type="PROSITE-ProRule" id="PRU01032"/>
    </source>
</evidence>
<feature type="binding site" evidence="4">
    <location>
        <position position="78"/>
    </location>
    <ligand>
        <name>Ca(2+)</name>
        <dbReference type="ChEBI" id="CHEBI:29108"/>
    </ligand>
</feature>
<keyword evidence="4" id="KW-0479">Metal-binding</keyword>
<evidence type="ECO:0000259" key="5">
    <source>
        <dbReference type="PROSITE" id="PS51695"/>
    </source>
</evidence>
<evidence type="ECO:0000256" key="1">
    <source>
        <dbReference type="ARBA" id="ARBA00022670"/>
    </source>
</evidence>
<dbReference type="PROSITE" id="PS00138">
    <property type="entry name" value="SUBTILASE_SER"/>
    <property type="match status" value="1"/>
</dbReference>
<keyword evidence="2" id="KW-0378">Hydrolase</keyword>
<dbReference type="RefSeq" id="XP_001876978.1">
    <property type="nucleotide sequence ID" value="XM_001876943.1"/>
</dbReference>
<feature type="binding site" evidence="4">
    <location>
        <position position="99"/>
    </location>
    <ligand>
        <name>Ca(2+)</name>
        <dbReference type="ChEBI" id="CHEBI:29108"/>
    </ligand>
</feature>
<reference evidence="6 7" key="1">
    <citation type="journal article" date="2008" name="Nature">
        <title>The genome of Laccaria bicolor provides insights into mycorrhizal symbiosis.</title>
        <authorList>
            <person name="Martin F."/>
            <person name="Aerts A."/>
            <person name="Ahren D."/>
            <person name="Brun A."/>
            <person name="Danchin E.G.J."/>
            <person name="Duchaussoy F."/>
            <person name="Gibon J."/>
            <person name="Kohler A."/>
            <person name="Lindquist E."/>
            <person name="Pereda V."/>
            <person name="Salamov A."/>
            <person name="Shapiro H.J."/>
            <person name="Wuyts J."/>
            <person name="Blaudez D."/>
            <person name="Buee M."/>
            <person name="Brokstein P."/>
            <person name="Canbaeck B."/>
            <person name="Cohen D."/>
            <person name="Courty P.E."/>
            <person name="Coutinho P.M."/>
            <person name="Delaruelle C."/>
            <person name="Detter J.C."/>
            <person name="Deveau A."/>
            <person name="DiFazio S."/>
            <person name="Duplessis S."/>
            <person name="Fraissinet-Tachet L."/>
            <person name="Lucic E."/>
            <person name="Frey-Klett P."/>
            <person name="Fourrey C."/>
            <person name="Feussner I."/>
            <person name="Gay G."/>
            <person name="Grimwood J."/>
            <person name="Hoegger P.J."/>
            <person name="Jain P."/>
            <person name="Kilaru S."/>
            <person name="Labbe J."/>
            <person name="Lin Y.C."/>
            <person name="Legue V."/>
            <person name="Le Tacon F."/>
            <person name="Marmeisse R."/>
            <person name="Melayah D."/>
            <person name="Montanini B."/>
            <person name="Muratet M."/>
            <person name="Nehls U."/>
            <person name="Niculita-Hirzel H."/>
            <person name="Oudot-Le Secq M.P."/>
            <person name="Peter M."/>
            <person name="Quesneville H."/>
            <person name="Rajashekar B."/>
            <person name="Reich M."/>
            <person name="Rouhier N."/>
            <person name="Schmutz J."/>
            <person name="Yin T."/>
            <person name="Chalot M."/>
            <person name="Henrissat B."/>
            <person name="Kuees U."/>
            <person name="Lucas S."/>
            <person name="Van de Peer Y."/>
            <person name="Podila G.K."/>
            <person name="Polle A."/>
            <person name="Pukkila P.J."/>
            <person name="Richardson P.M."/>
            <person name="Rouze P."/>
            <person name="Sanders I.R."/>
            <person name="Stajich J.E."/>
            <person name="Tunlid A."/>
            <person name="Tuskan G."/>
            <person name="Grigoriev I.V."/>
        </authorList>
    </citation>
    <scope>NUCLEOTIDE SEQUENCE [LARGE SCALE GENOMIC DNA]</scope>
    <source>
        <strain evidence="7">S238N-H82 / ATCC MYA-4686</strain>
    </source>
</reference>
<dbReference type="PANTHER" id="PTHR14218:SF15">
    <property type="entry name" value="TRIPEPTIDYL-PEPTIDASE 1"/>
    <property type="match status" value="1"/>
</dbReference>
<feature type="domain" description="Peptidase S53" evidence="5">
    <location>
        <begin position="1"/>
        <end position="119"/>
    </location>
</feature>
<evidence type="ECO:0000313" key="6">
    <source>
        <dbReference type="EMBL" id="EDR12714.1"/>
    </source>
</evidence>
<dbReference type="STRING" id="486041.B0CXF8"/>
<dbReference type="PANTHER" id="PTHR14218">
    <property type="entry name" value="PROTEASE S8 TRIPEPTIDYL PEPTIDASE I CLN2"/>
    <property type="match status" value="1"/>
</dbReference>
<dbReference type="InterPro" id="IPR036852">
    <property type="entry name" value="Peptidase_S8/S53_dom_sf"/>
</dbReference>
<keyword evidence="3" id="KW-0720">Serine protease</keyword>
<dbReference type="GO" id="GO:0008240">
    <property type="term" value="F:tripeptidyl-peptidase activity"/>
    <property type="evidence" value="ECO:0007669"/>
    <property type="project" value="TreeGrafter"/>
</dbReference>
<evidence type="ECO:0000256" key="3">
    <source>
        <dbReference type="ARBA" id="ARBA00022825"/>
    </source>
</evidence>
<feature type="binding site" evidence="4">
    <location>
        <position position="97"/>
    </location>
    <ligand>
        <name>Ca(2+)</name>
        <dbReference type="ChEBI" id="CHEBI:29108"/>
    </ligand>
</feature>
<dbReference type="KEGG" id="lbc:LACBIDRAFT_311465"/>
<accession>B0CXF8</accession>
<keyword evidence="4" id="KW-0106">Calcium</keyword>
<dbReference type="GeneID" id="6072789"/>
<proteinExistence type="predicted"/>
<dbReference type="InterPro" id="IPR030400">
    <property type="entry name" value="Sedolisin_dom"/>
</dbReference>
<comment type="cofactor">
    <cofactor evidence="4">
        <name>Ca(2+)</name>
        <dbReference type="ChEBI" id="CHEBI:29108"/>
    </cofactor>
    <text evidence="4">Binds 1 Ca(2+) ion per subunit.</text>
</comment>
<sequence>MPFPKVYTRAYPDVAAQSNRFKIIFKGSPALIGGTSASSPTFAGFVALLNDVRLKAGRPSLGFLNPLLYSRGLAGLNDIVPGNNPGCGTPGFNSTVGWDPVTGLGTPNFGKLKEIVLQY</sequence>
<dbReference type="GO" id="GO:0046872">
    <property type="term" value="F:metal ion binding"/>
    <property type="evidence" value="ECO:0007669"/>
    <property type="project" value="UniProtKB-UniRule"/>
</dbReference>
<protein>
    <submittedName>
        <fullName evidence="6">Predicted protein</fullName>
    </submittedName>
</protein>
<dbReference type="OrthoDB" id="409122at2759"/>
<keyword evidence="1" id="KW-0645">Protease</keyword>
<keyword evidence="7" id="KW-1185">Reference proteome</keyword>